<feature type="non-terminal residue" evidence="4">
    <location>
        <position position="1"/>
    </location>
</feature>
<sequence length="62" mass="7033">VSSVFQELIQEHKTIVLIEHDIGLIRELCDYVFIMDEGTLLAEGSPESVLEKREVIKAYVGE</sequence>
<dbReference type="InterPro" id="IPR027417">
    <property type="entry name" value="P-loop_NTPase"/>
</dbReference>
<evidence type="ECO:0000313" key="4">
    <source>
        <dbReference type="EMBL" id="PIR77058.1"/>
    </source>
</evidence>
<keyword evidence="1" id="KW-0813">Transport</keyword>
<dbReference type="EMBL" id="PFBW01000192">
    <property type="protein sequence ID" value="PIR77058.1"/>
    <property type="molecule type" value="Genomic_DNA"/>
</dbReference>
<evidence type="ECO:0000256" key="2">
    <source>
        <dbReference type="ARBA" id="ARBA00022741"/>
    </source>
</evidence>
<dbReference type="Gene3D" id="3.40.50.300">
    <property type="entry name" value="P-loop containing nucleotide triphosphate hydrolases"/>
    <property type="match status" value="1"/>
</dbReference>
<evidence type="ECO:0000256" key="1">
    <source>
        <dbReference type="ARBA" id="ARBA00022448"/>
    </source>
</evidence>
<evidence type="ECO:0000256" key="3">
    <source>
        <dbReference type="ARBA" id="ARBA00022840"/>
    </source>
</evidence>
<gene>
    <name evidence="4" type="ORF">COU30_04520</name>
</gene>
<evidence type="ECO:0000313" key="5">
    <source>
        <dbReference type="Proteomes" id="UP000228528"/>
    </source>
</evidence>
<dbReference type="Proteomes" id="UP000228528">
    <property type="component" value="Unassembled WGS sequence"/>
</dbReference>
<dbReference type="AlphaFoldDB" id="A0A2M6P051"/>
<dbReference type="GO" id="GO:0005524">
    <property type="term" value="F:ATP binding"/>
    <property type="evidence" value="ECO:0007669"/>
    <property type="project" value="UniProtKB-KW"/>
</dbReference>
<dbReference type="GO" id="GO:0005886">
    <property type="term" value="C:plasma membrane"/>
    <property type="evidence" value="ECO:0007669"/>
    <property type="project" value="TreeGrafter"/>
</dbReference>
<keyword evidence="3 4" id="KW-0067">ATP-binding</keyword>
<reference evidence="5" key="1">
    <citation type="submission" date="2017-09" db="EMBL/GenBank/DDBJ databases">
        <title>Depth-based differentiation of microbial function through sediment-hosted aquifers and enrichment of novel symbionts in the deep terrestrial subsurface.</title>
        <authorList>
            <person name="Probst A.J."/>
            <person name="Ladd B."/>
            <person name="Jarett J.K."/>
            <person name="Geller-Mcgrath D.E."/>
            <person name="Sieber C.M.K."/>
            <person name="Emerson J.B."/>
            <person name="Anantharaman K."/>
            <person name="Thomas B.C."/>
            <person name="Malmstrom R."/>
            <person name="Stieglmeier M."/>
            <person name="Klingl A."/>
            <person name="Woyke T."/>
            <person name="Ryan C.M."/>
            <person name="Banfield J.F."/>
        </authorList>
    </citation>
    <scope>NUCLEOTIDE SEQUENCE [LARGE SCALE GENOMIC DNA]</scope>
</reference>
<protein>
    <submittedName>
        <fullName evidence="4">ABC transporter ATP-binding protein</fullName>
    </submittedName>
</protein>
<dbReference type="SUPFAM" id="SSF52540">
    <property type="entry name" value="P-loop containing nucleoside triphosphate hydrolases"/>
    <property type="match status" value="1"/>
</dbReference>
<comment type="caution">
    <text evidence="4">The sequence shown here is derived from an EMBL/GenBank/DDBJ whole genome shotgun (WGS) entry which is preliminary data.</text>
</comment>
<keyword evidence="2" id="KW-0547">Nucleotide-binding</keyword>
<dbReference type="PANTHER" id="PTHR45772">
    <property type="entry name" value="CONSERVED COMPONENT OF ABC TRANSPORTER FOR NATURAL AMINO ACIDS-RELATED"/>
    <property type="match status" value="1"/>
</dbReference>
<proteinExistence type="predicted"/>
<dbReference type="InterPro" id="IPR051120">
    <property type="entry name" value="ABC_AA/LPS_Transport"/>
</dbReference>
<organism evidence="4 5">
    <name type="scientific">Candidatus Magasanikbacteria bacterium CG10_big_fil_rev_8_21_14_0_10_38_6</name>
    <dbReference type="NCBI Taxonomy" id="1974647"/>
    <lineage>
        <taxon>Bacteria</taxon>
        <taxon>Candidatus Magasanikiibacteriota</taxon>
    </lineage>
</organism>
<accession>A0A2M6P051</accession>
<name>A0A2M6P051_9BACT</name>